<accession>A0A679K097</accession>
<proteinExistence type="predicted"/>
<dbReference type="AlphaFoldDB" id="A0A679K097"/>
<reference evidence="1" key="1">
    <citation type="submission" date="2019-12" db="EMBL/GenBank/DDBJ databases">
        <authorList>
            <person name="Cremers G."/>
        </authorList>
    </citation>
    <scope>NUCLEOTIDE SEQUENCE</scope>
    <source>
        <strain evidence="1">Mbul2</strain>
        <plasmid evidence="1">1</plasmid>
    </source>
</reference>
<name>A0A679K097_9HYPH</name>
<sequence>MGEETLRTGRAGVRPLHCIVAYELSCTVRSAAIYLPRAQPRRGWIVKGSIGAKEGDGGAPMGLLVTEVQRLARTMLMVGK</sequence>
<geneLocation type="plasmid" evidence="1">
    <name>1</name>
</geneLocation>
<dbReference type="EMBL" id="LR743510">
    <property type="protein sequence ID" value="CAA2137719.1"/>
    <property type="molecule type" value="Genomic_DNA"/>
</dbReference>
<keyword evidence="1" id="KW-0614">Plasmid</keyword>
<organism evidence="1">
    <name type="scientific">Methylobacterium bullatum</name>
    <dbReference type="NCBI Taxonomy" id="570505"/>
    <lineage>
        <taxon>Bacteria</taxon>
        <taxon>Pseudomonadati</taxon>
        <taxon>Pseudomonadota</taxon>
        <taxon>Alphaproteobacteria</taxon>
        <taxon>Hyphomicrobiales</taxon>
        <taxon>Methylobacteriaceae</taxon>
        <taxon>Methylobacterium</taxon>
    </lineage>
</organism>
<evidence type="ECO:0000313" key="1">
    <source>
        <dbReference type="EMBL" id="CAA2137719.1"/>
    </source>
</evidence>
<gene>
    <name evidence="1" type="ORF">MBLL_00794</name>
</gene>
<protein>
    <submittedName>
        <fullName evidence="1">Uncharacterized protein</fullName>
    </submittedName>
</protein>